<dbReference type="WBParaSite" id="Gr19_v10_g41.t1">
    <property type="protein sequence ID" value="Gr19_v10_g41.t1"/>
    <property type="gene ID" value="Gr19_v10_g41"/>
</dbReference>
<name>A0A914HUF8_GLORO</name>
<dbReference type="GO" id="GO:0005829">
    <property type="term" value="C:cytosol"/>
    <property type="evidence" value="ECO:0007669"/>
    <property type="project" value="TreeGrafter"/>
</dbReference>
<dbReference type="PANTHER" id="PTHR45774">
    <property type="entry name" value="BTB/POZ DOMAIN-CONTAINING"/>
    <property type="match status" value="1"/>
</dbReference>
<dbReference type="AlphaFoldDB" id="A0A914HUF8"/>
<dbReference type="Proteomes" id="UP000887572">
    <property type="component" value="Unplaced"/>
</dbReference>
<evidence type="ECO:0000313" key="2">
    <source>
        <dbReference type="WBParaSite" id="Gr19_v10_g41.t1"/>
    </source>
</evidence>
<dbReference type="GO" id="GO:0022008">
    <property type="term" value="P:neurogenesis"/>
    <property type="evidence" value="ECO:0007669"/>
    <property type="project" value="TreeGrafter"/>
</dbReference>
<protein>
    <submittedName>
        <fullName evidence="2">Uncharacterized protein</fullName>
    </submittedName>
</protein>
<proteinExistence type="predicted"/>
<sequence>MPEMPTLRNPWRCPTWRWGRSRRCFYLDDVSGLNGDNAIAVLYAAKKYDLPELVNSCLNFPISKLNNVFVRVWPDSLSWRRVDDQRIALWNAVLRWADEKCRQNGKEPSAVNRSAMLGPALFKIRFPLISQEDFSDNIVPCGVLTEGEKLSIVLYYLSPARARPEPYQLQFPTNGRAVIGLTPQNRWDSAACHDELTLSGPNQLIVQTRRNSSLHSVLAERPIPTGKFGIFYYEVTILKKECDVCIGLATKQMPLDKWVGNYKGTYAYVSCGYFWGRATSKARRGLALVTSSAAASIWQLANAFTQRMDSVWKLPALSTKCVGCQQKLVYFRQRRHNVSGWKFGYIAVSTASRNLRPETRGPNFAALSQ</sequence>
<evidence type="ECO:0000313" key="1">
    <source>
        <dbReference type="Proteomes" id="UP000887572"/>
    </source>
</evidence>
<dbReference type="InterPro" id="IPR013320">
    <property type="entry name" value="ConA-like_dom_sf"/>
</dbReference>
<organism evidence="1 2">
    <name type="scientific">Globodera rostochiensis</name>
    <name type="common">Golden nematode worm</name>
    <name type="synonym">Heterodera rostochiensis</name>
    <dbReference type="NCBI Taxonomy" id="31243"/>
    <lineage>
        <taxon>Eukaryota</taxon>
        <taxon>Metazoa</taxon>
        <taxon>Ecdysozoa</taxon>
        <taxon>Nematoda</taxon>
        <taxon>Chromadorea</taxon>
        <taxon>Rhabditida</taxon>
        <taxon>Tylenchina</taxon>
        <taxon>Tylenchomorpha</taxon>
        <taxon>Tylenchoidea</taxon>
        <taxon>Heteroderidae</taxon>
        <taxon>Heteroderinae</taxon>
        <taxon>Globodera</taxon>
    </lineage>
</organism>
<reference evidence="2" key="1">
    <citation type="submission" date="2022-11" db="UniProtKB">
        <authorList>
            <consortium name="WormBaseParasite"/>
        </authorList>
    </citation>
    <scope>IDENTIFICATION</scope>
</reference>
<dbReference type="InterPro" id="IPR043136">
    <property type="entry name" value="B30.2/SPRY_sf"/>
</dbReference>
<dbReference type="Gene3D" id="2.60.120.920">
    <property type="match status" value="1"/>
</dbReference>
<accession>A0A914HUF8</accession>
<keyword evidence="1" id="KW-1185">Reference proteome</keyword>
<dbReference type="PANTHER" id="PTHR45774:SF3">
    <property type="entry name" value="BTB (POZ) DOMAIN-CONTAINING 2B-RELATED"/>
    <property type="match status" value="1"/>
</dbReference>
<dbReference type="SUPFAM" id="SSF49899">
    <property type="entry name" value="Concanavalin A-like lectins/glucanases"/>
    <property type="match status" value="1"/>
</dbReference>